<dbReference type="STRING" id="28743.ENSCVAP00000000118"/>
<evidence type="ECO:0000256" key="10">
    <source>
        <dbReference type="ARBA" id="ARBA00022692"/>
    </source>
</evidence>
<evidence type="ECO:0000256" key="9">
    <source>
        <dbReference type="ARBA" id="ARBA00022588"/>
    </source>
</evidence>
<keyword evidence="18" id="KW-0325">Glycoprotein</keyword>
<dbReference type="OrthoDB" id="10037824at2759"/>
<feature type="chain" id="PRO_5018621089" description="Complement component C9" evidence="23">
    <location>
        <begin position="27"/>
        <end position="590"/>
    </location>
</feature>
<sequence length="590" mass="65678">MITARELLLSLSTLCLTLTLFDGGLAEVLPEPPAVNCKWSLWSEWSSCDPCTKTRRRSRDIEVFGQFGGDPCMGSIGDREFCQTSDLCEQPTSLCNIAQFQCTTELNTCISKRLECNGDYDCEDGSDEHGCSYVYRKPCGNSDFETNEQARTAGYGINILGADPRMNPFNNDYFNGRCDRARNPSTGKYDRLPWNVMVLSYETLAEETVSREIYKDTYSIVKEMLKEMTFKVDAGLSFKFTPTESSLANTTVTGEAGAEFSKKNVIKDVTEYSTIKNKSFMRVKGRVQLSTYRMRSREPMVAEEFLIHVRSLPVVYEKGIYFAFLEDYGTHYTRTGKSGGEYELIYVLNQDTIKAKNITARSLQKCVKVGISGDFALPSGGDVKGHVRPENCETTPKTDTASYEGEALVDKVMTSVKGGTLETAVTMRAQLNKEGVMNLDTYRSWARSIADSPALINSEPEPIYMLIPVDTPDANSRITNLKRAIEDYVAEYNICKCKPCQNGGTLALIDGKCICMCSGEFEGLACQNFKADKAQHQGSRPVVHQEGNWACWSPWSSCRGGRRSRTRNCKTDGLGASVTCRGEATSDEYC</sequence>
<accession>A0A3Q2C6D0</accession>
<dbReference type="InterPro" id="IPR001862">
    <property type="entry name" value="MAC_perforin"/>
</dbReference>
<evidence type="ECO:0000256" key="19">
    <source>
        <dbReference type="ARBA" id="ARBA00023298"/>
    </source>
</evidence>
<comment type="function">
    <text evidence="20">Pore-forming component of the membrane attack complex (MAC), a multiprotein complex activated by the complement cascade, which inserts into a target cell membrane and forms a pore, leading to target cell membrane rupture and cell lysis. The MAC is initiated by proteolytic cleavage of C5 into complement C5b in response to the classical, alternative, lectin and GZMK complement pathways. The complement pathways consist in a cascade of proteins that leads to phagocytosis and breakdown of pathogens and signaling that strengthens the adaptive immune system. Constitutes the pore-forming subunit of the MAC complex: during MAC assembly, C9 associates with the C5b8 intermediate complex, and polymerizes to complete the pore.</text>
</comment>
<evidence type="ECO:0000256" key="7">
    <source>
        <dbReference type="ARBA" id="ARBA00022536"/>
    </source>
</evidence>
<keyword evidence="14" id="KW-0473">Membrane attack complex</keyword>
<dbReference type="InterPro" id="IPR023415">
    <property type="entry name" value="LDLR_class-A_CS"/>
</dbReference>
<evidence type="ECO:0000256" key="2">
    <source>
        <dbReference type="ARBA" id="ARBA00004613"/>
    </source>
</evidence>
<organism evidence="25 26">
    <name type="scientific">Cyprinodon variegatus</name>
    <name type="common">Sheepshead minnow</name>
    <dbReference type="NCBI Taxonomy" id="28743"/>
    <lineage>
        <taxon>Eukaryota</taxon>
        <taxon>Metazoa</taxon>
        <taxon>Chordata</taxon>
        <taxon>Craniata</taxon>
        <taxon>Vertebrata</taxon>
        <taxon>Euteleostomi</taxon>
        <taxon>Actinopterygii</taxon>
        <taxon>Neopterygii</taxon>
        <taxon>Teleostei</taxon>
        <taxon>Neoteleostei</taxon>
        <taxon>Acanthomorphata</taxon>
        <taxon>Ovalentaria</taxon>
        <taxon>Atherinomorphae</taxon>
        <taxon>Cyprinodontiformes</taxon>
        <taxon>Cyprinodontidae</taxon>
        <taxon>Cyprinodon</taxon>
    </lineage>
</organism>
<dbReference type="GO" id="GO:0031640">
    <property type="term" value="P:killing of cells of another organism"/>
    <property type="evidence" value="ECO:0007669"/>
    <property type="project" value="UniProtKB-KW"/>
</dbReference>
<evidence type="ECO:0000256" key="17">
    <source>
        <dbReference type="ARBA" id="ARBA00023162"/>
    </source>
</evidence>
<evidence type="ECO:0000256" key="13">
    <source>
        <dbReference type="ARBA" id="ARBA00022875"/>
    </source>
</evidence>
<keyword evidence="15" id="KW-0472">Membrane</keyword>
<comment type="subunit">
    <text evidence="21">Homooligomer; about 20 C9 chains oligomerize to give rise to a huge beta-barrel that forms a 100 Angstrom diameter pore in target membranes. Component of the membrane attack complex (MAC), composed of complement C5b, C6, C7, C8A, C8B, C8G and multiple copies of the pore-forming subunit C9.</text>
</comment>
<dbReference type="PROSITE" id="PS01209">
    <property type="entry name" value="LDLRA_1"/>
    <property type="match status" value="1"/>
</dbReference>
<dbReference type="SMART" id="SM00192">
    <property type="entry name" value="LDLa"/>
    <property type="match status" value="1"/>
</dbReference>
<name>A0A3Q2C6D0_CYPVA</name>
<evidence type="ECO:0000256" key="16">
    <source>
        <dbReference type="ARBA" id="ARBA00023157"/>
    </source>
</evidence>
<dbReference type="SUPFAM" id="SSF82895">
    <property type="entry name" value="TSP-1 type 1 repeat"/>
    <property type="match status" value="1"/>
</dbReference>
<dbReference type="SUPFAM" id="SSF57424">
    <property type="entry name" value="LDL receptor-like module"/>
    <property type="match status" value="1"/>
</dbReference>
<keyword evidence="23" id="KW-0732">Signal</keyword>
<dbReference type="Gene3D" id="4.10.400.10">
    <property type="entry name" value="Low-density Lipoprotein Receptor"/>
    <property type="match status" value="1"/>
</dbReference>
<dbReference type="GO" id="GO:0005579">
    <property type="term" value="C:membrane attack complex"/>
    <property type="evidence" value="ECO:0007669"/>
    <property type="project" value="UniProtKB-KW"/>
</dbReference>
<dbReference type="GeneTree" id="ENSGT00940000159777"/>
<evidence type="ECO:0000259" key="24">
    <source>
        <dbReference type="PROSITE" id="PS51412"/>
    </source>
</evidence>
<evidence type="ECO:0000256" key="18">
    <source>
        <dbReference type="ARBA" id="ARBA00023180"/>
    </source>
</evidence>
<keyword evidence="26" id="KW-1185">Reference proteome</keyword>
<dbReference type="RefSeq" id="XP_015243848.1">
    <property type="nucleotide sequence ID" value="XM_015388362.1"/>
</dbReference>
<keyword evidence="9" id="KW-0399">Innate immunity</keyword>
<comment type="similarity">
    <text evidence="3">Belongs to the complement C6/C7/C8/C9 family.</text>
</comment>
<dbReference type="InterPro" id="IPR000884">
    <property type="entry name" value="TSP1_rpt"/>
</dbReference>
<keyword evidence="8" id="KW-1052">Target cell membrane</keyword>
<dbReference type="PANTHER" id="PTHR45742:SF3">
    <property type="entry name" value="COMPLEMENT COMPONENT C9"/>
    <property type="match status" value="1"/>
</dbReference>
<evidence type="ECO:0000256" key="14">
    <source>
        <dbReference type="ARBA" id="ARBA00023058"/>
    </source>
</evidence>
<dbReference type="PROSITE" id="PS50092">
    <property type="entry name" value="TSP1"/>
    <property type="match status" value="2"/>
</dbReference>
<keyword evidence="11" id="KW-0204">Cytolysis</keyword>
<dbReference type="GO" id="GO:0006957">
    <property type="term" value="P:complement activation, alternative pathway"/>
    <property type="evidence" value="ECO:0007669"/>
    <property type="project" value="UniProtKB-KW"/>
</dbReference>
<evidence type="ECO:0000256" key="15">
    <source>
        <dbReference type="ARBA" id="ARBA00023136"/>
    </source>
</evidence>
<keyword evidence="6" id="KW-0964">Secreted</keyword>
<evidence type="ECO:0000313" key="25">
    <source>
        <dbReference type="Ensembl" id="ENSCVAP00000000118.1"/>
    </source>
</evidence>
<dbReference type="InterPro" id="IPR020863">
    <property type="entry name" value="MACPF_CS"/>
</dbReference>
<dbReference type="PANTHER" id="PTHR45742">
    <property type="entry name" value="COMPLEMENT COMPONENT C6"/>
    <property type="match status" value="1"/>
</dbReference>
<dbReference type="KEGG" id="cvg:107093357"/>
<dbReference type="InterPro" id="IPR036383">
    <property type="entry name" value="TSP1_rpt_sf"/>
</dbReference>
<dbReference type="OMA" id="FSVRKCH"/>
<dbReference type="GO" id="GO:0005576">
    <property type="term" value="C:extracellular region"/>
    <property type="evidence" value="ECO:0007669"/>
    <property type="project" value="UniProtKB-SubCell"/>
</dbReference>
<evidence type="ECO:0000256" key="23">
    <source>
        <dbReference type="SAM" id="SignalP"/>
    </source>
</evidence>
<dbReference type="SMART" id="SM00209">
    <property type="entry name" value="TSP1"/>
    <property type="match status" value="2"/>
</dbReference>
<dbReference type="Pfam" id="PF00090">
    <property type="entry name" value="TSP_1"/>
    <property type="match status" value="1"/>
</dbReference>
<keyword evidence="5" id="KW-1134">Transmembrane beta strand</keyword>
<dbReference type="GO" id="GO:0042742">
    <property type="term" value="P:defense response to bacterium"/>
    <property type="evidence" value="ECO:0007669"/>
    <property type="project" value="Ensembl"/>
</dbReference>
<keyword evidence="19" id="KW-1053">Target membrane</keyword>
<proteinExistence type="inferred from homology"/>
<evidence type="ECO:0000256" key="1">
    <source>
        <dbReference type="ARBA" id="ARBA00004276"/>
    </source>
</evidence>
<keyword evidence="13" id="KW-0180">Complement pathway</keyword>
<dbReference type="InterPro" id="IPR020864">
    <property type="entry name" value="MACPF"/>
</dbReference>
<evidence type="ECO:0000256" key="20">
    <source>
        <dbReference type="ARBA" id="ARBA00093294"/>
    </source>
</evidence>
<dbReference type="GO" id="GO:0044218">
    <property type="term" value="C:other organism cell membrane"/>
    <property type="evidence" value="ECO:0007669"/>
    <property type="project" value="UniProtKB-KW"/>
</dbReference>
<dbReference type="Pfam" id="PF00057">
    <property type="entry name" value="Ldl_recept_a"/>
    <property type="match status" value="1"/>
</dbReference>
<keyword evidence="7" id="KW-0245">EGF-like domain</keyword>
<dbReference type="GO" id="GO:0071391">
    <property type="term" value="P:cellular response to estrogen stimulus"/>
    <property type="evidence" value="ECO:0007669"/>
    <property type="project" value="Ensembl"/>
</dbReference>
<dbReference type="GO" id="GO:0006958">
    <property type="term" value="P:complement activation, classical pathway"/>
    <property type="evidence" value="ECO:0007669"/>
    <property type="project" value="UniProtKB-KW"/>
</dbReference>
<keyword evidence="16 22" id="KW-1015">Disulfide bond</keyword>
<evidence type="ECO:0000313" key="26">
    <source>
        <dbReference type="Proteomes" id="UP000265020"/>
    </source>
</evidence>
<dbReference type="GeneID" id="107093357"/>
<dbReference type="PROSITE" id="PS51412">
    <property type="entry name" value="MACPF_2"/>
    <property type="match status" value="1"/>
</dbReference>
<dbReference type="CTD" id="735"/>
<comment type="subcellular location">
    <subcellularLocation>
        <location evidence="2">Secreted</location>
    </subcellularLocation>
    <subcellularLocation>
        <location evidence="1">Target cell membrane</location>
        <topology evidence="1">Multi-pass membrane protein</topology>
    </subcellularLocation>
</comment>
<dbReference type="Proteomes" id="UP000265020">
    <property type="component" value="Unassembled WGS sequence"/>
</dbReference>
<feature type="disulfide bond" evidence="22">
    <location>
        <begin position="116"/>
        <end position="131"/>
    </location>
</feature>
<dbReference type="AlphaFoldDB" id="A0A3Q2C6D0"/>
<evidence type="ECO:0000256" key="8">
    <source>
        <dbReference type="ARBA" id="ARBA00022537"/>
    </source>
</evidence>
<reference evidence="25" key="1">
    <citation type="submission" date="2025-08" db="UniProtKB">
        <authorList>
            <consortium name="Ensembl"/>
        </authorList>
    </citation>
    <scope>IDENTIFICATION</scope>
</reference>
<protein>
    <recommendedName>
        <fullName evidence="4">Complement component C9</fullName>
    </recommendedName>
</protein>
<dbReference type="CDD" id="cd00112">
    <property type="entry name" value="LDLa"/>
    <property type="match status" value="1"/>
</dbReference>
<dbReference type="PROSITE" id="PS00279">
    <property type="entry name" value="MACPF_1"/>
    <property type="match status" value="1"/>
</dbReference>
<evidence type="ECO:0000256" key="3">
    <source>
        <dbReference type="ARBA" id="ARBA00009214"/>
    </source>
</evidence>
<dbReference type="PROSITE" id="PS50068">
    <property type="entry name" value="LDLRA_2"/>
    <property type="match status" value="1"/>
</dbReference>
<keyword evidence="12" id="KW-0391">Immunity</keyword>
<dbReference type="Pfam" id="PF01823">
    <property type="entry name" value="MACPF"/>
    <property type="match status" value="1"/>
</dbReference>
<evidence type="ECO:0000256" key="12">
    <source>
        <dbReference type="ARBA" id="ARBA00022859"/>
    </source>
</evidence>
<keyword evidence="10" id="KW-0812">Transmembrane</keyword>
<evidence type="ECO:0000256" key="21">
    <source>
        <dbReference type="ARBA" id="ARBA00093512"/>
    </source>
</evidence>
<dbReference type="InterPro" id="IPR036055">
    <property type="entry name" value="LDL_receptor-like_sf"/>
</dbReference>
<dbReference type="PRINTS" id="PR00764">
    <property type="entry name" value="COMPLEMENTC9"/>
</dbReference>
<keyword evidence="17" id="KW-0179">Complement alternate pathway</keyword>
<dbReference type="Gene3D" id="2.20.100.10">
    <property type="entry name" value="Thrombospondin type-1 (TSP1) repeat"/>
    <property type="match status" value="1"/>
</dbReference>
<evidence type="ECO:0000256" key="5">
    <source>
        <dbReference type="ARBA" id="ARBA00022452"/>
    </source>
</evidence>
<evidence type="ECO:0000256" key="4">
    <source>
        <dbReference type="ARBA" id="ARBA00018261"/>
    </source>
</evidence>
<comment type="caution">
    <text evidence="22">Lacks conserved residue(s) required for the propagation of feature annotation.</text>
</comment>
<dbReference type="Ensembl" id="ENSCVAT00000015612.1">
    <property type="protein sequence ID" value="ENSCVAP00000000118.1"/>
    <property type="gene ID" value="ENSCVAG00000023342.1"/>
</dbReference>
<evidence type="ECO:0000256" key="6">
    <source>
        <dbReference type="ARBA" id="ARBA00022525"/>
    </source>
</evidence>
<feature type="domain" description="MACPF" evidence="24">
    <location>
        <begin position="135"/>
        <end position="496"/>
    </location>
</feature>
<feature type="signal peptide" evidence="23">
    <location>
        <begin position="1"/>
        <end position="26"/>
    </location>
</feature>
<dbReference type="SMART" id="SM00457">
    <property type="entry name" value="MACPF"/>
    <property type="match status" value="1"/>
</dbReference>
<reference evidence="25" key="2">
    <citation type="submission" date="2025-09" db="UniProtKB">
        <authorList>
            <consortium name="Ensembl"/>
        </authorList>
    </citation>
    <scope>IDENTIFICATION</scope>
</reference>
<evidence type="ECO:0000256" key="11">
    <source>
        <dbReference type="ARBA" id="ARBA00022852"/>
    </source>
</evidence>
<dbReference type="InterPro" id="IPR002172">
    <property type="entry name" value="LDrepeatLR_classA_rpt"/>
</dbReference>
<evidence type="ECO:0000256" key="22">
    <source>
        <dbReference type="PROSITE-ProRule" id="PRU00124"/>
    </source>
</evidence>